<comment type="caution">
    <text evidence="2">The sequence shown here is derived from an EMBL/GenBank/DDBJ whole genome shotgun (WGS) entry which is preliminary data.</text>
</comment>
<name>A0A9W8AX74_9FUNG</name>
<accession>A0A9W8AX74</accession>
<sequence length="212" mass="23620">MLSARSELRQFNQTKLNNSMSRSLIRNAGLIIAYPAVLFLVYVPYLLTNWFTGFVGGTFTQVWVVLNGIIFSTQGILSFAIMLFHPVMLSTYSRNRSGLSSLWSEVTRRLHLSRAEAESGSSTQSYSKFSATDSTHTENPKGDAYVLSPSVKVMNSPPGFVNSSLRNNDTHINANEGKPNRFEIMVAVHSENSELDETTLGSYRSIDESTYL</sequence>
<protein>
    <submittedName>
        <fullName evidence="2">Uncharacterized protein</fullName>
    </submittedName>
</protein>
<keyword evidence="1" id="KW-0472">Membrane</keyword>
<dbReference type="Proteomes" id="UP001150925">
    <property type="component" value="Unassembled WGS sequence"/>
</dbReference>
<gene>
    <name evidence="2" type="ORF">IWQ62_002229</name>
</gene>
<evidence type="ECO:0000313" key="2">
    <source>
        <dbReference type="EMBL" id="KAJ1966823.1"/>
    </source>
</evidence>
<proteinExistence type="predicted"/>
<reference evidence="2" key="1">
    <citation type="submission" date="2022-07" db="EMBL/GenBank/DDBJ databases">
        <title>Phylogenomic reconstructions and comparative analyses of Kickxellomycotina fungi.</title>
        <authorList>
            <person name="Reynolds N.K."/>
            <person name="Stajich J.E."/>
            <person name="Barry K."/>
            <person name="Grigoriev I.V."/>
            <person name="Crous P."/>
            <person name="Smith M.E."/>
        </authorList>
    </citation>
    <scope>NUCLEOTIDE SEQUENCE</scope>
    <source>
        <strain evidence="2">RSA 1196</strain>
    </source>
</reference>
<dbReference type="AlphaFoldDB" id="A0A9W8AX74"/>
<feature type="transmembrane region" description="Helical" evidence="1">
    <location>
        <begin position="24"/>
        <end position="43"/>
    </location>
</feature>
<keyword evidence="1" id="KW-0812">Transmembrane</keyword>
<evidence type="ECO:0000256" key="1">
    <source>
        <dbReference type="SAM" id="Phobius"/>
    </source>
</evidence>
<keyword evidence="1" id="KW-1133">Transmembrane helix</keyword>
<keyword evidence="3" id="KW-1185">Reference proteome</keyword>
<organism evidence="2 3">
    <name type="scientific">Dispira parvispora</name>
    <dbReference type="NCBI Taxonomy" id="1520584"/>
    <lineage>
        <taxon>Eukaryota</taxon>
        <taxon>Fungi</taxon>
        <taxon>Fungi incertae sedis</taxon>
        <taxon>Zoopagomycota</taxon>
        <taxon>Kickxellomycotina</taxon>
        <taxon>Dimargaritomycetes</taxon>
        <taxon>Dimargaritales</taxon>
        <taxon>Dimargaritaceae</taxon>
        <taxon>Dispira</taxon>
    </lineage>
</organism>
<dbReference type="EMBL" id="JANBPY010000445">
    <property type="protein sequence ID" value="KAJ1966823.1"/>
    <property type="molecule type" value="Genomic_DNA"/>
</dbReference>
<feature type="transmembrane region" description="Helical" evidence="1">
    <location>
        <begin position="63"/>
        <end position="84"/>
    </location>
</feature>
<evidence type="ECO:0000313" key="3">
    <source>
        <dbReference type="Proteomes" id="UP001150925"/>
    </source>
</evidence>